<sequence length="225" mass="25015">MSAPTVTLETYTLPATPTVPNSRLPIIVYRSVLYDTTPLNILNTIEPNGWLKGGQWKTYKIPHFHTRCHECYAIIRGGSTYQLGVGPNDLQVDEEGRKLGMELTVQAGDVFVLPVFLPFTFCLHFGDVEEQGEVVDANAKQAGICHASVDSWGDYEFVGLYPNGILHTNHRFDMNYGLKHPSETPKLREEADAVPIPPLDPVYGLDGPLPRLWRKAAKDDLGAKL</sequence>
<dbReference type="CDD" id="cd02219">
    <property type="entry name" value="cupin_YjlB-like"/>
    <property type="match status" value="1"/>
</dbReference>
<keyword evidence="2" id="KW-1185">Reference proteome</keyword>
<gene>
    <name evidence="1" type="ORF">BJX63DRAFT_431085</name>
</gene>
<evidence type="ECO:0000313" key="1">
    <source>
        <dbReference type="EMBL" id="KAL2814981.1"/>
    </source>
</evidence>
<proteinExistence type="predicted"/>
<accession>A0ABR4HHM1</accession>
<protein>
    <recommendedName>
        <fullName evidence="3">Cupin type-1 domain-containing protein</fullName>
    </recommendedName>
</protein>
<evidence type="ECO:0000313" key="2">
    <source>
        <dbReference type="Proteomes" id="UP001610334"/>
    </source>
</evidence>
<evidence type="ECO:0008006" key="3">
    <source>
        <dbReference type="Google" id="ProtNLM"/>
    </source>
</evidence>
<comment type="caution">
    <text evidence="1">The sequence shown here is derived from an EMBL/GenBank/DDBJ whole genome shotgun (WGS) entry which is preliminary data.</text>
</comment>
<dbReference type="Proteomes" id="UP001610334">
    <property type="component" value="Unassembled WGS sequence"/>
</dbReference>
<reference evidence="1 2" key="1">
    <citation type="submission" date="2024-07" db="EMBL/GenBank/DDBJ databases">
        <title>Section-level genome sequencing and comparative genomics of Aspergillus sections Usti and Cavernicolus.</title>
        <authorList>
            <consortium name="Lawrence Berkeley National Laboratory"/>
            <person name="Nybo J.L."/>
            <person name="Vesth T.C."/>
            <person name="Theobald S."/>
            <person name="Frisvad J.C."/>
            <person name="Larsen T.O."/>
            <person name="Kjaerboelling I."/>
            <person name="Rothschild-Mancinelli K."/>
            <person name="Lyhne E.K."/>
            <person name="Kogle M.E."/>
            <person name="Barry K."/>
            <person name="Clum A."/>
            <person name="Na H."/>
            <person name="Ledsgaard L."/>
            <person name="Lin J."/>
            <person name="Lipzen A."/>
            <person name="Kuo A."/>
            <person name="Riley R."/>
            <person name="Mondo S."/>
            <person name="Labutti K."/>
            <person name="Haridas S."/>
            <person name="Pangalinan J."/>
            <person name="Salamov A.A."/>
            <person name="Simmons B.A."/>
            <person name="Magnuson J.K."/>
            <person name="Chen J."/>
            <person name="Drula E."/>
            <person name="Henrissat B."/>
            <person name="Wiebenga A."/>
            <person name="Lubbers R.J."/>
            <person name="Gomes A.C."/>
            <person name="Makela M.R."/>
            <person name="Stajich J."/>
            <person name="Grigoriev I.V."/>
            <person name="Mortensen U.H."/>
            <person name="De Vries R.P."/>
            <person name="Baker S.E."/>
            <person name="Andersen M.R."/>
        </authorList>
    </citation>
    <scope>NUCLEOTIDE SEQUENCE [LARGE SCALE GENOMIC DNA]</scope>
    <source>
        <strain evidence="1 2">CBS 588.65</strain>
    </source>
</reference>
<dbReference type="InterPro" id="IPR047121">
    <property type="entry name" value="YjiB-like"/>
</dbReference>
<dbReference type="SUPFAM" id="SSF51182">
    <property type="entry name" value="RmlC-like cupins"/>
    <property type="match status" value="1"/>
</dbReference>
<organism evidence="1 2">
    <name type="scientific">Aspergillus granulosus</name>
    <dbReference type="NCBI Taxonomy" id="176169"/>
    <lineage>
        <taxon>Eukaryota</taxon>
        <taxon>Fungi</taxon>
        <taxon>Dikarya</taxon>
        <taxon>Ascomycota</taxon>
        <taxon>Pezizomycotina</taxon>
        <taxon>Eurotiomycetes</taxon>
        <taxon>Eurotiomycetidae</taxon>
        <taxon>Eurotiales</taxon>
        <taxon>Aspergillaceae</taxon>
        <taxon>Aspergillus</taxon>
        <taxon>Aspergillus subgen. Nidulantes</taxon>
    </lineage>
</organism>
<dbReference type="PANTHER" id="PTHR36448:SF2">
    <property type="entry name" value="CUPIN TYPE-1 DOMAIN-CONTAINING PROTEIN"/>
    <property type="match status" value="1"/>
</dbReference>
<dbReference type="PANTHER" id="PTHR36448">
    <property type="entry name" value="BLR7373 PROTEIN"/>
    <property type="match status" value="1"/>
</dbReference>
<name>A0ABR4HHM1_9EURO</name>
<dbReference type="InterPro" id="IPR011051">
    <property type="entry name" value="RmlC_Cupin_sf"/>
</dbReference>
<dbReference type="EMBL" id="JBFXLT010000030">
    <property type="protein sequence ID" value="KAL2814981.1"/>
    <property type="molecule type" value="Genomic_DNA"/>
</dbReference>